<name>A0A7J8IZN6_MOLMO</name>
<comment type="caution">
    <text evidence="1">The sequence shown here is derived from an EMBL/GenBank/DDBJ whole genome shotgun (WGS) entry which is preliminary data.</text>
</comment>
<accession>A0A7J8IZN6</accession>
<organism evidence="1 2">
    <name type="scientific">Molossus molossus</name>
    <name type="common">Pallas' mastiff bat</name>
    <name type="synonym">Vespertilio molossus</name>
    <dbReference type="NCBI Taxonomy" id="27622"/>
    <lineage>
        <taxon>Eukaryota</taxon>
        <taxon>Metazoa</taxon>
        <taxon>Chordata</taxon>
        <taxon>Craniata</taxon>
        <taxon>Vertebrata</taxon>
        <taxon>Euteleostomi</taxon>
        <taxon>Mammalia</taxon>
        <taxon>Eutheria</taxon>
        <taxon>Laurasiatheria</taxon>
        <taxon>Chiroptera</taxon>
        <taxon>Yangochiroptera</taxon>
        <taxon>Molossidae</taxon>
        <taxon>Molossus</taxon>
    </lineage>
</organism>
<protein>
    <submittedName>
        <fullName evidence="1">Uncharacterized protein</fullName>
    </submittedName>
</protein>
<reference evidence="1 2" key="1">
    <citation type="journal article" date="2020" name="Nature">
        <title>Six reference-quality genomes reveal evolution of bat adaptations.</title>
        <authorList>
            <person name="Jebb D."/>
            <person name="Huang Z."/>
            <person name="Pippel M."/>
            <person name="Hughes G.M."/>
            <person name="Lavrichenko K."/>
            <person name="Devanna P."/>
            <person name="Winkler S."/>
            <person name="Jermiin L.S."/>
            <person name="Skirmuntt E.C."/>
            <person name="Katzourakis A."/>
            <person name="Burkitt-Gray L."/>
            <person name="Ray D.A."/>
            <person name="Sullivan K.A.M."/>
            <person name="Roscito J.G."/>
            <person name="Kirilenko B.M."/>
            <person name="Davalos L.M."/>
            <person name="Corthals A.P."/>
            <person name="Power M.L."/>
            <person name="Jones G."/>
            <person name="Ransome R.D."/>
            <person name="Dechmann D.K.N."/>
            <person name="Locatelli A.G."/>
            <person name="Puechmaille S.J."/>
            <person name="Fedrigo O."/>
            <person name="Jarvis E.D."/>
            <person name="Hiller M."/>
            <person name="Vernes S.C."/>
            <person name="Myers E.W."/>
            <person name="Teeling E.C."/>
        </authorList>
    </citation>
    <scope>NUCLEOTIDE SEQUENCE [LARGE SCALE GENOMIC DNA]</scope>
    <source>
        <strain evidence="1">MMolMol1</strain>
        <tissue evidence="1">Muscle</tissue>
    </source>
</reference>
<gene>
    <name evidence="1" type="ORF">HJG59_010250</name>
</gene>
<sequence length="141" mass="15700">MFATFTIMRGLVERNRFDLGEVRVRYVFPASVCPLWTVLCVLTPRHGLRASASEAQVVNRGNGQRHTGQDRQRVSTTFSAKTYLKISIQNVHCVELIDKSRKYRSGMLESGGGGCFLIHLECPKQNTNLADAQTKEGDVGV</sequence>
<proteinExistence type="predicted"/>
<evidence type="ECO:0000313" key="1">
    <source>
        <dbReference type="EMBL" id="KAF6489848.1"/>
    </source>
</evidence>
<evidence type="ECO:0000313" key="2">
    <source>
        <dbReference type="Proteomes" id="UP000550707"/>
    </source>
</evidence>
<keyword evidence="2" id="KW-1185">Reference proteome</keyword>
<dbReference type="AlphaFoldDB" id="A0A7J8IZN6"/>
<dbReference type="InParanoid" id="A0A7J8IZN6"/>
<dbReference type="Proteomes" id="UP000550707">
    <property type="component" value="Unassembled WGS sequence"/>
</dbReference>
<dbReference type="EMBL" id="JACASF010000003">
    <property type="protein sequence ID" value="KAF6489848.1"/>
    <property type="molecule type" value="Genomic_DNA"/>
</dbReference>